<evidence type="ECO:0000313" key="6">
    <source>
        <dbReference type="Proteomes" id="UP001499978"/>
    </source>
</evidence>
<comment type="caution">
    <text evidence="5">The sequence shown here is derived from an EMBL/GenBank/DDBJ whole genome shotgun (WGS) entry which is preliminary data.</text>
</comment>
<feature type="domain" description="Glycosyl transferase family 1" evidence="3">
    <location>
        <begin position="182"/>
        <end position="307"/>
    </location>
</feature>
<protein>
    <submittedName>
        <fullName evidence="5">Glycosyltransferase family 4 protein</fullName>
    </submittedName>
</protein>
<keyword evidence="1" id="KW-0328">Glycosyltransferase</keyword>
<dbReference type="InterPro" id="IPR028098">
    <property type="entry name" value="Glyco_trans_4-like_N"/>
</dbReference>
<evidence type="ECO:0000256" key="1">
    <source>
        <dbReference type="ARBA" id="ARBA00022676"/>
    </source>
</evidence>
<dbReference type="PANTHER" id="PTHR12526">
    <property type="entry name" value="GLYCOSYLTRANSFERASE"/>
    <property type="match status" value="1"/>
</dbReference>
<dbReference type="CDD" id="cd03802">
    <property type="entry name" value="GT4_AviGT4-like"/>
    <property type="match status" value="1"/>
</dbReference>
<dbReference type="Pfam" id="PF00534">
    <property type="entry name" value="Glycos_transf_1"/>
    <property type="match status" value="1"/>
</dbReference>
<proteinExistence type="predicted"/>
<gene>
    <name evidence="5" type="ORF">GCM10010201_31940</name>
</gene>
<sequence>MEIESANERPLRIAMVAPPWCEVPPTGYGGLEQVVASLTDALVERGHHVTLFGAGERSSTRATFVSTGPIQYDAMNWALPELDHVVRVNEMIDRGRFDIVHDHTNVGPVTAPQRSVPTVVTVHNNPRGQLGSYLSRLDRRVGLVAISYAQRRLAPYLPWSAVVHHGIPAQGSARLTPGDGPVLWLARFCPDKAPELAITACREAGVPLVLAGKCLEDGEKRHLDEVVRPLLDDDVELVVNAERQVTQELIGRARALIMPIRWEEPFGMVLIEAMAQGTPVVALNRGAVPEVLTHGVTGFICDRPEDLPGALRRVGDLDPADCVTHVRERFSPDLMARGYEQVYRWANHRVPVIASETPAAPAAMG</sequence>
<dbReference type="EMBL" id="BAAARY010000020">
    <property type="protein sequence ID" value="GAA2530164.1"/>
    <property type="molecule type" value="Genomic_DNA"/>
</dbReference>
<dbReference type="RefSeq" id="WP_344173907.1">
    <property type="nucleotide sequence ID" value="NZ_BAAARY010000020.1"/>
</dbReference>
<evidence type="ECO:0000259" key="3">
    <source>
        <dbReference type="Pfam" id="PF00534"/>
    </source>
</evidence>
<dbReference type="SUPFAM" id="SSF53756">
    <property type="entry name" value="UDP-Glycosyltransferase/glycogen phosphorylase"/>
    <property type="match status" value="1"/>
</dbReference>
<dbReference type="Proteomes" id="UP001499978">
    <property type="component" value="Unassembled WGS sequence"/>
</dbReference>
<dbReference type="Pfam" id="PF13439">
    <property type="entry name" value="Glyco_transf_4"/>
    <property type="match status" value="1"/>
</dbReference>
<keyword evidence="6" id="KW-1185">Reference proteome</keyword>
<evidence type="ECO:0000256" key="2">
    <source>
        <dbReference type="ARBA" id="ARBA00022679"/>
    </source>
</evidence>
<evidence type="ECO:0000313" key="5">
    <source>
        <dbReference type="EMBL" id="GAA2530164.1"/>
    </source>
</evidence>
<feature type="domain" description="Glycosyltransferase subfamily 4-like N-terminal" evidence="4">
    <location>
        <begin position="28"/>
        <end position="141"/>
    </location>
</feature>
<dbReference type="InterPro" id="IPR001296">
    <property type="entry name" value="Glyco_trans_1"/>
</dbReference>
<name>A0ABN3NPW5_9ACTN</name>
<dbReference type="PANTHER" id="PTHR12526:SF595">
    <property type="entry name" value="BLL5217 PROTEIN"/>
    <property type="match status" value="1"/>
</dbReference>
<reference evidence="5 6" key="1">
    <citation type="journal article" date="2019" name="Int. J. Syst. Evol. Microbiol.">
        <title>The Global Catalogue of Microorganisms (GCM) 10K type strain sequencing project: providing services to taxonomists for standard genome sequencing and annotation.</title>
        <authorList>
            <consortium name="The Broad Institute Genomics Platform"/>
            <consortium name="The Broad Institute Genome Sequencing Center for Infectious Disease"/>
            <person name="Wu L."/>
            <person name="Ma J."/>
        </authorList>
    </citation>
    <scope>NUCLEOTIDE SEQUENCE [LARGE SCALE GENOMIC DNA]</scope>
    <source>
        <strain evidence="5 6">JCM 3367</strain>
    </source>
</reference>
<evidence type="ECO:0000259" key="4">
    <source>
        <dbReference type="Pfam" id="PF13439"/>
    </source>
</evidence>
<accession>A0ABN3NPW5</accession>
<organism evidence="5 6">
    <name type="scientific">Pilimelia columellifera subsp. columellifera</name>
    <dbReference type="NCBI Taxonomy" id="706583"/>
    <lineage>
        <taxon>Bacteria</taxon>
        <taxon>Bacillati</taxon>
        <taxon>Actinomycetota</taxon>
        <taxon>Actinomycetes</taxon>
        <taxon>Micromonosporales</taxon>
        <taxon>Micromonosporaceae</taxon>
        <taxon>Pilimelia</taxon>
    </lineage>
</organism>
<keyword evidence="2" id="KW-0808">Transferase</keyword>
<dbReference type="Gene3D" id="3.40.50.2000">
    <property type="entry name" value="Glycogen Phosphorylase B"/>
    <property type="match status" value="2"/>
</dbReference>